<dbReference type="SUPFAM" id="SSF52540">
    <property type="entry name" value="P-loop containing nucleoside triphosphate hydrolases"/>
    <property type="match status" value="1"/>
</dbReference>
<evidence type="ECO:0000256" key="10">
    <source>
        <dbReference type="ARBA" id="ARBA00032441"/>
    </source>
</evidence>
<dbReference type="InterPro" id="IPR011009">
    <property type="entry name" value="Kinase-like_dom_sf"/>
</dbReference>
<dbReference type="EMBL" id="BSPC01000005">
    <property type="protein sequence ID" value="GLS17152.1"/>
    <property type="molecule type" value="Genomic_DNA"/>
</dbReference>
<dbReference type="PIRSF" id="PIRSF036599">
    <property type="entry name" value="AtpPhos"/>
    <property type="match status" value="1"/>
</dbReference>
<feature type="domain" description="Aminoglycoside phosphotransferase" evidence="11">
    <location>
        <begin position="178"/>
        <end position="421"/>
    </location>
</feature>
<reference evidence="13" key="1">
    <citation type="journal article" date="2019" name="Int. J. Syst. Evol. Microbiol.">
        <title>The Global Catalogue of Microorganisms (GCM) 10K type strain sequencing project: providing services to taxonomists for standard genome sequencing and annotation.</title>
        <authorList>
            <consortium name="The Broad Institute Genomics Platform"/>
            <consortium name="The Broad Institute Genome Sequencing Center for Infectious Disease"/>
            <person name="Wu L."/>
            <person name="Ma J."/>
        </authorList>
    </citation>
    <scope>NUCLEOTIDE SEQUENCE [LARGE SCALE GENOMIC DNA]</scope>
    <source>
        <strain evidence="13">NBRC 101365</strain>
    </source>
</reference>
<evidence type="ECO:0000259" key="11">
    <source>
        <dbReference type="Pfam" id="PF01636"/>
    </source>
</evidence>
<dbReference type="Gene3D" id="3.90.1200.10">
    <property type="match status" value="1"/>
</dbReference>
<keyword evidence="8" id="KW-0067">ATP-binding</keyword>
<keyword evidence="7" id="KW-0547">Nucleotide-binding</keyword>
<organism evidence="12 13">
    <name type="scientific">Labrys miyagiensis</name>
    <dbReference type="NCBI Taxonomy" id="346912"/>
    <lineage>
        <taxon>Bacteria</taxon>
        <taxon>Pseudomonadati</taxon>
        <taxon>Pseudomonadota</taxon>
        <taxon>Alphaproteobacteria</taxon>
        <taxon>Hyphomicrobiales</taxon>
        <taxon>Xanthobacteraceae</taxon>
        <taxon>Labrys</taxon>
    </lineage>
</organism>
<evidence type="ECO:0000256" key="8">
    <source>
        <dbReference type="ARBA" id="ARBA00022840"/>
    </source>
</evidence>
<dbReference type="PANTHER" id="PTHR33540:SF2">
    <property type="entry name" value="TRNA THREONYLCARBAMOYLADENOSINE BIOSYNTHESIS PROTEIN TSAE"/>
    <property type="match status" value="1"/>
</dbReference>
<keyword evidence="4" id="KW-0963">Cytoplasm</keyword>
<comment type="subcellular location">
    <subcellularLocation>
        <location evidence="1">Cytoplasm</location>
    </subcellularLocation>
</comment>
<gene>
    <name evidence="12" type="ORF">GCM10007874_01670</name>
</gene>
<proteinExistence type="inferred from homology"/>
<accession>A0ABQ6CBX0</accession>
<evidence type="ECO:0000256" key="6">
    <source>
        <dbReference type="ARBA" id="ARBA00022723"/>
    </source>
</evidence>
<dbReference type="InterPro" id="IPR002575">
    <property type="entry name" value="Aminoglycoside_PTrfase"/>
</dbReference>
<evidence type="ECO:0000313" key="13">
    <source>
        <dbReference type="Proteomes" id="UP001156882"/>
    </source>
</evidence>
<protein>
    <recommendedName>
        <fullName evidence="3">tRNA threonylcarbamoyladenosine biosynthesis protein TsaE</fullName>
    </recommendedName>
    <alternativeName>
        <fullName evidence="10">t(6)A37 threonylcarbamoyladenosine biosynthesis protein TsaE</fullName>
    </alternativeName>
</protein>
<evidence type="ECO:0000256" key="7">
    <source>
        <dbReference type="ARBA" id="ARBA00022741"/>
    </source>
</evidence>
<name>A0ABQ6CBX0_9HYPH</name>
<evidence type="ECO:0000256" key="9">
    <source>
        <dbReference type="ARBA" id="ARBA00022842"/>
    </source>
</evidence>
<sequence length="510" mass="56657">MTDLLTHQWTLDLPSEAATDMLARDLAPVLKAGDLVTLSGDLGAGKTAFARALIRQIAGDPELEVSSPTFTLIQLYDTPSYPVVHADLYRIGHPSELEELGWDEAPDGALVLVEWPEKAGDALPSDRLDIRFVHAGKSETARRATLVGTGEWSRRLRRISQIGDFLRGAGWQDATRQHIQGDASTRTYTRLTRGKATAILMNSPARTDRVPVRYGKTYSQIAHISQDVKPFVAMDRGLAERGFSAPQIIKEDLLHGLLLLEDFGAAFIAEGSMPLPERYGVAIDMLAHLHALELPDTLPVTPAITHKIPIFDYGALDIEVELLIEWYLPLIGAPQLSQRNRDAFTALWRAALSPAVKGEKSWVLRDVHSPNLMWLPQREGIKKIGLLDFQDAMIGSPAYDVAALCLDARVTVPQPLELQLLTRYVKARKIADSAFEPAEFARAYAVMAAQRNTKILGLFARLDKRDGKPAYLKHIPRIRAYLDRALAHPSLAELKEWFETFVFSIEARVS</sequence>
<comment type="similarity">
    <text evidence="2">Belongs to the TsaE family.</text>
</comment>
<comment type="caution">
    <text evidence="12">The sequence shown here is derived from an EMBL/GenBank/DDBJ whole genome shotgun (WGS) entry which is preliminary data.</text>
</comment>
<dbReference type="PANTHER" id="PTHR33540">
    <property type="entry name" value="TRNA THREONYLCARBAMOYLADENOSINE BIOSYNTHESIS PROTEIN TSAE"/>
    <property type="match status" value="1"/>
</dbReference>
<dbReference type="InterPro" id="IPR027417">
    <property type="entry name" value="P-loop_NTPase"/>
</dbReference>
<evidence type="ECO:0000256" key="1">
    <source>
        <dbReference type="ARBA" id="ARBA00004496"/>
    </source>
</evidence>
<dbReference type="InterPro" id="IPR003442">
    <property type="entry name" value="T6A_TsaE"/>
</dbReference>
<keyword evidence="6" id="KW-0479">Metal-binding</keyword>
<evidence type="ECO:0000256" key="4">
    <source>
        <dbReference type="ARBA" id="ARBA00022490"/>
    </source>
</evidence>
<dbReference type="Gene3D" id="3.30.200.20">
    <property type="entry name" value="Phosphorylase Kinase, domain 1"/>
    <property type="match status" value="1"/>
</dbReference>
<dbReference type="SUPFAM" id="SSF56112">
    <property type="entry name" value="Protein kinase-like (PK-like)"/>
    <property type="match status" value="1"/>
</dbReference>
<dbReference type="Pfam" id="PF01636">
    <property type="entry name" value="APH"/>
    <property type="match status" value="1"/>
</dbReference>
<evidence type="ECO:0000256" key="2">
    <source>
        <dbReference type="ARBA" id="ARBA00007599"/>
    </source>
</evidence>
<keyword evidence="5" id="KW-0819">tRNA processing</keyword>
<dbReference type="Proteomes" id="UP001156882">
    <property type="component" value="Unassembled WGS sequence"/>
</dbReference>
<evidence type="ECO:0000313" key="12">
    <source>
        <dbReference type="EMBL" id="GLS17152.1"/>
    </source>
</evidence>
<dbReference type="InterPro" id="IPR012180">
    <property type="entry name" value="Bifunc_ATPase/PTrfase"/>
</dbReference>
<evidence type="ECO:0000256" key="3">
    <source>
        <dbReference type="ARBA" id="ARBA00019010"/>
    </source>
</evidence>
<keyword evidence="9" id="KW-0460">Magnesium</keyword>
<dbReference type="NCBIfam" id="TIGR00150">
    <property type="entry name" value="T6A_YjeE"/>
    <property type="match status" value="1"/>
</dbReference>
<dbReference type="Gene3D" id="3.40.50.300">
    <property type="entry name" value="P-loop containing nucleotide triphosphate hydrolases"/>
    <property type="match status" value="1"/>
</dbReference>
<dbReference type="Pfam" id="PF02367">
    <property type="entry name" value="TsaE"/>
    <property type="match status" value="1"/>
</dbReference>
<evidence type="ECO:0000256" key="5">
    <source>
        <dbReference type="ARBA" id="ARBA00022694"/>
    </source>
</evidence>
<keyword evidence="13" id="KW-1185">Reference proteome</keyword>
<dbReference type="RefSeq" id="WP_284309984.1">
    <property type="nucleotide sequence ID" value="NZ_BSPC01000005.1"/>
</dbReference>